<dbReference type="GO" id="GO:0034663">
    <property type="term" value="C:endoplasmic reticulum chaperone complex"/>
    <property type="evidence" value="ECO:0007669"/>
    <property type="project" value="TreeGrafter"/>
</dbReference>
<dbReference type="SUPFAM" id="SSF100934">
    <property type="entry name" value="Heat shock protein 70kD (HSP70), C-terminal subdomain"/>
    <property type="match status" value="1"/>
</dbReference>
<keyword evidence="5" id="KW-0143">Chaperone</keyword>
<evidence type="ECO:0000256" key="2">
    <source>
        <dbReference type="ARBA" id="ARBA00022741"/>
    </source>
</evidence>
<evidence type="ECO:0000256" key="5">
    <source>
        <dbReference type="ARBA" id="ARBA00023186"/>
    </source>
</evidence>
<dbReference type="InterPro" id="IPR013126">
    <property type="entry name" value="Hsp_70_fam"/>
</dbReference>
<feature type="chain" id="PRO_5002178049" description="Actin-like ATPase domain-containing protein" evidence="8">
    <location>
        <begin position="22"/>
        <end position="858"/>
    </location>
</feature>
<feature type="coiled-coil region" evidence="6">
    <location>
        <begin position="618"/>
        <end position="652"/>
    </location>
</feature>
<feature type="region of interest" description="Disordered" evidence="7">
    <location>
        <begin position="551"/>
        <end position="592"/>
    </location>
</feature>
<organism evidence="9 10">
    <name type="scientific">Phlebiopsis gigantea (strain 11061_1 CR5-6)</name>
    <name type="common">White-rot fungus</name>
    <name type="synonym">Peniophora gigantea</name>
    <dbReference type="NCBI Taxonomy" id="745531"/>
    <lineage>
        <taxon>Eukaryota</taxon>
        <taxon>Fungi</taxon>
        <taxon>Dikarya</taxon>
        <taxon>Basidiomycota</taxon>
        <taxon>Agaricomycotina</taxon>
        <taxon>Agaricomycetes</taxon>
        <taxon>Polyporales</taxon>
        <taxon>Phanerochaetaceae</taxon>
        <taxon>Phlebiopsis</taxon>
    </lineage>
</organism>
<gene>
    <name evidence="9" type="ORF">PHLGIDRAFT_130865</name>
</gene>
<evidence type="ECO:0008006" key="11">
    <source>
        <dbReference type="Google" id="ProtNLM"/>
    </source>
</evidence>
<feature type="compositionally biased region" description="Low complexity" evidence="7">
    <location>
        <begin position="828"/>
        <end position="852"/>
    </location>
</feature>
<dbReference type="SUPFAM" id="SSF53067">
    <property type="entry name" value="Actin-like ATPase domain"/>
    <property type="match status" value="2"/>
</dbReference>
<evidence type="ECO:0000313" key="10">
    <source>
        <dbReference type="Proteomes" id="UP000053257"/>
    </source>
</evidence>
<evidence type="ECO:0000256" key="4">
    <source>
        <dbReference type="ARBA" id="ARBA00022840"/>
    </source>
</evidence>
<reference evidence="9 10" key="1">
    <citation type="journal article" date="2014" name="PLoS Genet.">
        <title>Analysis of the Phlebiopsis gigantea genome, transcriptome and secretome provides insight into its pioneer colonization strategies of wood.</title>
        <authorList>
            <person name="Hori C."/>
            <person name="Ishida T."/>
            <person name="Igarashi K."/>
            <person name="Samejima M."/>
            <person name="Suzuki H."/>
            <person name="Master E."/>
            <person name="Ferreira P."/>
            <person name="Ruiz-Duenas F.J."/>
            <person name="Held B."/>
            <person name="Canessa P."/>
            <person name="Larrondo L.F."/>
            <person name="Schmoll M."/>
            <person name="Druzhinina I.S."/>
            <person name="Kubicek C.P."/>
            <person name="Gaskell J.A."/>
            <person name="Kersten P."/>
            <person name="St John F."/>
            <person name="Glasner J."/>
            <person name="Sabat G."/>
            <person name="Splinter BonDurant S."/>
            <person name="Syed K."/>
            <person name="Yadav J."/>
            <person name="Mgbeahuruike A.C."/>
            <person name="Kovalchuk A."/>
            <person name="Asiegbu F.O."/>
            <person name="Lackner G."/>
            <person name="Hoffmeister D."/>
            <person name="Rencoret J."/>
            <person name="Gutierrez A."/>
            <person name="Sun H."/>
            <person name="Lindquist E."/>
            <person name="Barry K."/>
            <person name="Riley R."/>
            <person name="Grigoriev I.V."/>
            <person name="Henrissat B."/>
            <person name="Kues U."/>
            <person name="Berka R.M."/>
            <person name="Martinez A.T."/>
            <person name="Covert S.F."/>
            <person name="Blanchette R.A."/>
            <person name="Cullen D."/>
        </authorList>
    </citation>
    <scope>NUCLEOTIDE SEQUENCE [LARGE SCALE GENOMIC DNA]</scope>
    <source>
        <strain evidence="9 10">11061_1 CR5-6</strain>
    </source>
</reference>
<dbReference type="STRING" id="745531.A0A0C3RQN9"/>
<evidence type="ECO:0000256" key="7">
    <source>
        <dbReference type="SAM" id="MobiDB-lite"/>
    </source>
</evidence>
<accession>A0A0C3RQN9</accession>
<sequence length="858" mass="94637">MKRFILCLLLFLTTFAQDVLASVLAIDYGAEWIKASLMSPGVPFDVLLDRNSKRKIQSTVGWKREDRLFGSDAFNIAGRFPTDSFSSLKFLQAAPFDSQAASFYASISTADVVKTERGTVALRRSDGTEWTVEELIAMQLGYVRDLAESAANEKVKNAIITVPPYYTEHERNAVIDAAEIAGLSIMALIHDGTAVAVNYAMTRTFNEKPEYHVIYDAGASSIRATIVGFNSIPGKTKKDTATSITVKGLGYDRTVGGAELDRRLRDILINDFNKKHKKEIRDDKRGMAKLWKEASRVKAILSANAEAMTSVESLAWDIDFRSKVSRNEFENACKDLKVRYAKPILDALASADLSLDNITSVILTGGASRTPMIQSAVRAAVGESKIAMNVNADEAAVLGAALYGAGISRQFKTKDIRITDMAPYDILVAHPAPAKADGAQPRTLNALIFSTASPYPKKKTLTLKNKEDLTLQLHYRSPPAPGFPTDIIDVQIKGVSEALQNLTEAGAIDPLIKATIQLSESGFVSVHEVVAHGEIKDESISGKIKSLLGAGSSASATKTESEDKPSARSEGAEASTTATGAANASETKEAEKKAVVKDTIELKIETTFPTLPPLSVQARRVSRERLRAISNAENAKQQKEEALNTLEGYLYRVRDLLEEESDTPFRKCSKAQERSAMREKLDETLAWLHDQGENASTNEYVSHRTALENLEYPITHRYTEVKEFPVALNNSQKWNWSTRLFLTEAKLNLEKEVETGEVGKYTKEELDALEKTLKEHEVWLNDVVEKQKRVQMYDDPAVESKELYSRAKVLETHLQKLVKKKAPKKKSATTSSSKTESTTASESRTESTATPTPRHEEL</sequence>
<feature type="signal peptide" evidence="8">
    <location>
        <begin position="1"/>
        <end position="21"/>
    </location>
</feature>
<evidence type="ECO:0000256" key="1">
    <source>
        <dbReference type="ARBA" id="ARBA00007381"/>
    </source>
</evidence>
<dbReference type="GO" id="GO:0030968">
    <property type="term" value="P:endoplasmic reticulum unfolded protein response"/>
    <property type="evidence" value="ECO:0007669"/>
    <property type="project" value="TreeGrafter"/>
</dbReference>
<dbReference type="CDD" id="cd10230">
    <property type="entry name" value="ASKHA_NBD_HSP70_HYOU1"/>
    <property type="match status" value="1"/>
</dbReference>
<evidence type="ECO:0000256" key="8">
    <source>
        <dbReference type="SAM" id="SignalP"/>
    </source>
</evidence>
<protein>
    <recommendedName>
        <fullName evidence="11">Actin-like ATPase domain-containing protein</fullName>
    </recommendedName>
</protein>
<dbReference type="PANTHER" id="PTHR45639">
    <property type="entry name" value="HSC70CB, ISOFORM G-RELATED"/>
    <property type="match status" value="1"/>
</dbReference>
<comment type="similarity">
    <text evidence="1">Belongs to the heat shock protein 70 family.</text>
</comment>
<feature type="region of interest" description="Disordered" evidence="7">
    <location>
        <begin position="817"/>
        <end position="858"/>
    </location>
</feature>
<dbReference type="InterPro" id="IPR029047">
    <property type="entry name" value="HSP70_peptide-bd_sf"/>
</dbReference>
<feature type="compositionally biased region" description="Basic and acidic residues" evidence="7">
    <location>
        <begin position="559"/>
        <end position="571"/>
    </location>
</feature>
<dbReference type="OrthoDB" id="10262720at2759"/>
<dbReference type="FunFam" id="3.90.640.10:FF:000010">
    <property type="entry name" value="heat shock 70 kDa protein 14"/>
    <property type="match status" value="1"/>
</dbReference>
<keyword evidence="4" id="KW-0067">ATP-binding</keyword>
<feature type="compositionally biased region" description="Low complexity" evidence="7">
    <location>
        <begin position="572"/>
        <end position="585"/>
    </location>
</feature>
<evidence type="ECO:0000256" key="6">
    <source>
        <dbReference type="SAM" id="Coils"/>
    </source>
</evidence>
<feature type="compositionally biased region" description="Basic residues" evidence="7">
    <location>
        <begin position="817"/>
        <end position="827"/>
    </location>
</feature>
<dbReference type="Gene3D" id="3.30.30.30">
    <property type="match status" value="1"/>
</dbReference>
<keyword evidence="3" id="KW-0256">Endoplasmic reticulum</keyword>
<dbReference type="PRINTS" id="PR00301">
    <property type="entry name" value="HEATSHOCK70"/>
</dbReference>
<name>A0A0C3RQN9_PHLG1</name>
<dbReference type="InterPro" id="IPR043129">
    <property type="entry name" value="ATPase_NBD"/>
</dbReference>
<dbReference type="PANTHER" id="PTHR45639:SF3">
    <property type="entry name" value="HYPOXIA UP-REGULATED PROTEIN 1"/>
    <property type="match status" value="1"/>
</dbReference>
<keyword evidence="10" id="KW-1185">Reference proteome</keyword>
<dbReference type="GO" id="GO:0005524">
    <property type="term" value="F:ATP binding"/>
    <property type="evidence" value="ECO:0007669"/>
    <property type="project" value="UniProtKB-KW"/>
</dbReference>
<dbReference type="Gene3D" id="1.20.1270.10">
    <property type="match status" value="1"/>
</dbReference>
<dbReference type="Proteomes" id="UP000053257">
    <property type="component" value="Unassembled WGS sequence"/>
</dbReference>
<dbReference type="InterPro" id="IPR029048">
    <property type="entry name" value="HSP70_C_sf"/>
</dbReference>
<dbReference type="AlphaFoldDB" id="A0A0C3RQN9"/>
<evidence type="ECO:0000256" key="3">
    <source>
        <dbReference type="ARBA" id="ARBA00022824"/>
    </source>
</evidence>
<evidence type="ECO:0000313" key="9">
    <source>
        <dbReference type="EMBL" id="KIP02186.1"/>
    </source>
</evidence>
<dbReference type="Pfam" id="PF00012">
    <property type="entry name" value="HSP70"/>
    <property type="match status" value="1"/>
</dbReference>
<keyword evidence="2" id="KW-0547">Nucleotide-binding</keyword>
<dbReference type="Gene3D" id="2.60.34.10">
    <property type="entry name" value="Substrate Binding Domain Of DNAk, Chain A, domain 1"/>
    <property type="match status" value="1"/>
</dbReference>
<keyword evidence="6" id="KW-0175">Coiled coil</keyword>
<dbReference type="EMBL" id="KN840694">
    <property type="protein sequence ID" value="KIP02186.1"/>
    <property type="molecule type" value="Genomic_DNA"/>
</dbReference>
<keyword evidence="8" id="KW-0732">Signal</keyword>
<dbReference type="HOGENOM" id="CLU_005965_5_0_1"/>
<dbReference type="GO" id="GO:0140662">
    <property type="term" value="F:ATP-dependent protein folding chaperone"/>
    <property type="evidence" value="ECO:0007669"/>
    <property type="project" value="InterPro"/>
</dbReference>
<proteinExistence type="inferred from homology"/>
<dbReference type="Gene3D" id="3.90.640.10">
    <property type="entry name" value="Actin, Chain A, domain 4"/>
    <property type="match status" value="1"/>
</dbReference>
<dbReference type="Gene3D" id="3.30.420.40">
    <property type="match status" value="2"/>
</dbReference>